<feature type="domain" description="SWIRM" evidence="7">
    <location>
        <begin position="112"/>
        <end position="203"/>
    </location>
</feature>
<dbReference type="Gene3D" id="3.50.50.60">
    <property type="entry name" value="FAD/NAD(P)-binding domain"/>
    <property type="match status" value="1"/>
</dbReference>
<dbReference type="Gene3D" id="1.10.10.10">
    <property type="entry name" value="Winged helix-like DNA-binding domain superfamily/Winged helix DNA-binding domain"/>
    <property type="match status" value="1"/>
</dbReference>
<dbReference type="InterPro" id="IPR036188">
    <property type="entry name" value="FAD/NAD-bd_sf"/>
</dbReference>
<dbReference type="Pfam" id="PF04433">
    <property type="entry name" value="SWIRM"/>
    <property type="match status" value="1"/>
</dbReference>
<evidence type="ECO:0000256" key="2">
    <source>
        <dbReference type="ARBA" id="ARBA00004723"/>
    </source>
</evidence>
<dbReference type="SUPFAM" id="SSF54373">
    <property type="entry name" value="FAD-linked reductases, C-terminal domain"/>
    <property type="match status" value="1"/>
</dbReference>
<dbReference type="InterPro" id="IPR036388">
    <property type="entry name" value="WH-like_DNA-bd_sf"/>
</dbReference>
<evidence type="ECO:0000256" key="3">
    <source>
        <dbReference type="ARBA" id="ARBA00005995"/>
    </source>
</evidence>
<proteinExistence type="inferred from homology"/>
<name>A0A061R7P1_9CHLO</name>
<keyword evidence="8" id="KW-0489">Methyltransferase</keyword>
<evidence type="ECO:0000256" key="6">
    <source>
        <dbReference type="SAM" id="MobiDB-lite"/>
    </source>
</evidence>
<dbReference type="InterPro" id="IPR050281">
    <property type="entry name" value="Flavin_monoamine_oxidase"/>
</dbReference>
<dbReference type="SUPFAM" id="SSF51905">
    <property type="entry name" value="FAD/NAD(P)-binding domain"/>
    <property type="match status" value="1"/>
</dbReference>
<dbReference type="InterPro" id="IPR002937">
    <property type="entry name" value="Amino_oxidase"/>
</dbReference>
<evidence type="ECO:0000313" key="8">
    <source>
        <dbReference type="EMBL" id="JAC67998.1"/>
    </source>
</evidence>
<gene>
    <name evidence="8" type="primary">AOF2</name>
    <name evidence="8" type="ORF">TSPGSL018_9765</name>
</gene>
<dbReference type="PANTHER" id="PTHR10742:SF373">
    <property type="entry name" value="LYSINE-SPECIFIC HISTONE DEMETHYLASE 1 HOMOLOG 2"/>
    <property type="match status" value="1"/>
</dbReference>
<protein>
    <submittedName>
        <fullName evidence="8">Lysine-specific histone demethylase 1</fullName>
    </submittedName>
</protein>
<comment type="similarity">
    <text evidence="3">Belongs to the flavin monoamine oxidase family.</text>
</comment>
<sequence>MDFQDPTILPELQFRQSETETADLFKCLEGGTAEARQDVFKGELAEFKESLPEQTFASLLSGDSDGQIEQVSTAKSCKRKRPRRRKYAVTSRRAGQGKADLQSRSRAVVKFEDEVAHAAGLHPFILSPEEEPILPEGADKAAYIEVRNVIIAMWRADVHHFLDLQSAGSSIQARHQDLVKVAWQFLMDRGYINFGVAGDVKQRSICSDPPQPRRTVVVIGAGLAGLSASRRLMAAGHNVLVLEAQPVPGGRVRTAELRDRTGATGAAATADLGGSIITGTDGNPLAVLAVQLGIPLISIADNSKTYHADGGEVDPMVDEKVTVHFDNLLEAASEEAARLGEGAAGADLGSVLYRLWAESPESVRNLPFAEQIFQWHCANLEFANASAIEGLSLAHWSQDDLYEFAGAHVLLKGGNMQLVAALSEEIPIMYNTPVAKVSYDKEGVVVEAGQTRFQADAAVVTVPLGVLKKGLLEFEPALPQRKIDAISRLGFGVLNKVVLLFPSVFWGTMDWFARLAADPSRRGLYYLFYSYAGVTGSAQLTALVAGKSALEMEDESDEQVVEAVMAILRGLFGGPDGTEVPRPVEAVVTRWGKDPYTFGSYSSMAVGSDPSDYEAMGESVGGRVFFAGEATIRQYPATMHGAFISGLRTAAELLSELKGSSCGEAHVSGGSKASATVLDPSDRLFQLFTSPDMDLGFGMSAIFGPGSGEEAPVLLRDVGCEESGEALGNGCSPSFSLLTMAAFEKLRGLGSRCERAALLKEMGPPASHEPGAAADELVDAICTARGLGPLPPPSLDDVMMPLDGAEAALTG</sequence>
<dbReference type="InterPro" id="IPR007526">
    <property type="entry name" value="SWIRM"/>
</dbReference>
<dbReference type="SUPFAM" id="SSF46689">
    <property type="entry name" value="Homeodomain-like"/>
    <property type="match status" value="1"/>
</dbReference>
<feature type="region of interest" description="Disordered" evidence="6">
    <location>
        <begin position="70"/>
        <end position="97"/>
    </location>
</feature>
<feature type="binding site" evidence="5">
    <location>
        <begin position="243"/>
        <end position="244"/>
    </location>
    <ligand>
        <name>FAD</name>
        <dbReference type="ChEBI" id="CHEBI:57692"/>
    </ligand>
</feature>
<dbReference type="GO" id="GO:0046592">
    <property type="term" value="F:polyamine oxidase activity"/>
    <property type="evidence" value="ECO:0007669"/>
    <property type="project" value="UniProtKB-ARBA"/>
</dbReference>
<comment type="pathway">
    <text evidence="2">Amine and polyamine degradation; spermine degradation.</text>
</comment>
<reference evidence="8" key="1">
    <citation type="submission" date="2014-05" db="EMBL/GenBank/DDBJ databases">
        <title>The transcriptome of the halophilic microalga Tetraselmis sp. GSL018 isolated from the Great Salt Lake, Utah.</title>
        <authorList>
            <person name="Jinkerson R.E."/>
            <person name="D'Adamo S."/>
            <person name="Posewitz M.C."/>
        </authorList>
    </citation>
    <scope>NUCLEOTIDE SEQUENCE</scope>
    <source>
        <strain evidence="8">GSL018</strain>
    </source>
</reference>
<keyword evidence="8" id="KW-0808">Transferase</keyword>
<dbReference type="PROSITE" id="PS50934">
    <property type="entry name" value="SWIRM"/>
    <property type="match status" value="1"/>
</dbReference>
<keyword evidence="4" id="KW-0560">Oxidoreductase</keyword>
<dbReference type="GO" id="GO:0032259">
    <property type="term" value="P:methylation"/>
    <property type="evidence" value="ECO:0007669"/>
    <property type="project" value="UniProtKB-KW"/>
</dbReference>
<evidence type="ECO:0000256" key="5">
    <source>
        <dbReference type="PIRSR" id="PIRSR601613-1"/>
    </source>
</evidence>
<dbReference type="Gene3D" id="3.90.660.10">
    <property type="match status" value="1"/>
</dbReference>
<dbReference type="PRINTS" id="PR00757">
    <property type="entry name" value="AMINEOXDASEF"/>
</dbReference>
<dbReference type="AlphaFoldDB" id="A0A061R7P1"/>
<dbReference type="Pfam" id="PF01593">
    <property type="entry name" value="Amino_oxidase"/>
    <property type="match status" value="1"/>
</dbReference>
<dbReference type="InterPro" id="IPR009057">
    <property type="entry name" value="Homeodomain-like_sf"/>
</dbReference>
<evidence type="ECO:0000256" key="4">
    <source>
        <dbReference type="ARBA" id="ARBA00023002"/>
    </source>
</evidence>
<accession>A0A061R7P1</accession>
<comment type="cofactor">
    <cofactor evidence="1">
        <name>FAD</name>
        <dbReference type="ChEBI" id="CHEBI:57692"/>
    </cofactor>
</comment>
<feature type="compositionally biased region" description="Basic residues" evidence="6">
    <location>
        <begin position="76"/>
        <end position="87"/>
    </location>
</feature>
<organism evidence="8">
    <name type="scientific">Tetraselmis sp. GSL018</name>
    <dbReference type="NCBI Taxonomy" id="582737"/>
    <lineage>
        <taxon>Eukaryota</taxon>
        <taxon>Viridiplantae</taxon>
        <taxon>Chlorophyta</taxon>
        <taxon>core chlorophytes</taxon>
        <taxon>Chlorodendrophyceae</taxon>
        <taxon>Chlorodendrales</taxon>
        <taxon>Chlorodendraceae</taxon>
        <taxon>Tetraselmis</taxon>
    </lineage>
</organism>
<feature type="binding site" evidence="5">
    <location>
        <position position="434"/>
    </location>
    <ligand>
        <name>FAD</name>
        <dbReference type="ChEBI" id="CHEBI:57692"/>
    </ligand>
</feature>
<dbReference type="GO" id="GO:0008168">
    <property type="term" value="F:methyltransferase activity"/>
    <property type="evidence" value="ECO:0007669"/>
    <property type="project" value="UniProtKB-KW"/>
</dbReference>
<dbReference type="InterPro" id="IPR001613">
    <property type="entry name" value="Flavin_amine_oxidase"/>
</dbReference>
<evidence type="ECO:0000256" key="1">
    <source>
        <dbReference type="ARBA" id="ARBA00001974"/>
    </source>
</evidence>
<dbReference type="PANTHER" id="PTHR10742">
    <property type="entry name" value="FLAVIN MONOAMINE OXIDASE"/>
    <property type="match status" value="1"/>
</dbReference>
<dbReference type="GO" id="GO:0006598">
    <property type="term" value="P:polyamine catabolic process"/>
    <property type="evidence" value="ECO:0007669"/>
    <property type="project" value="UniProtKB-ARBA"/>
</dbReference>
<evidence type="ECO:0000259" key="7">
    <source>
        <dbReference type="PROSITE" id="PS50934"/>
    </source>
</evidence>
<dbReference type="EMBL" id="GBEZ01018437">
    <property type="protein sequence ID" value="JAC67998.1"/>
    <property type="molecule type" value="Transcribed_RNA"/>
</dbReference>